<dbReference type="AlphaFoldDB" id="A0A438C8K3"/>
<proteinExistence type="predicted"/>
<accession>A0A438C8K3</accession>
<dbReference type="Proteomes" id="UP000288805">
    <property type="component" value="Unassembled WGS sequence"/>
</dbReference>
<comment type="caution">
    <text evidence="1">The sequence shown here is derived from an EMBL/GenBank/DDBJ whole genome shotgun (WGS) entry which is preliminary data.</text>
</comment>
<dbReference type="EMBL" id="QGNW01002459">
    <property type="protein sequence ID" value="RVW19581.1"/>
    <property type="molecule type" value="Genomic_DNA"/>
</dbReference>
<name>A0A438C8K3_VITVI</name>
<sequence>MVHDFKKWVRPRPLQKGDLVLRILRGLIGDLRGKFRPSWIRPYVIRKLTPEEIAWLTNLDGNQFSN</sequence>
<organism evidence="1 2">
    <name type="scientific">Vitis vinifera</name>
    <name type="common">Grape</name>
    <dbReference type="NCBI Taxonomy" id="29760"/>
    <lineage>
        <taxon>Eukaryota</taxon>
        <taxon>Viridiplantae</taxon>
        <taxon>Streptophyta</taxon>
        <taxon>Embryophyta</taxon>
        <taxon>Tracheophyta</taxon>
        <taxon>Spermatophyta</taxon>
        <taxon>Magnoliopsida</taxon>
        <taxon>eudicotyledons</taxon>
        <taxon>Gunneridae</taxon>
        <taxon>Pentapetalae</taxon>
        <taxon>rosids</taxon>
        <taxon>Vitales</taxon>
        <taxon>Vitaceae</taxon>
        <taxon>Viteae</taxon>
        <taxon>Vitis</taxon>
    </lineage>
</organism>
<evidence type="ECO:0000313" key="2">
    <source>
        <dbReference type="Proteomes" id="UP000288805"/>
    </source>
</evidence>
<reference evidence="1 2" key="1">
    <citation type="journal article" date="2018" name="PLoS Genet.">
        <title>Population sequencing reveals clonal diversity and ancestral inbreeding in the grapevine cultivar Chardonnay.</title>
        <authorList>
            <person name="Roach M.J."/>
            <person name="Johnson D.L."/>
            <person name="Bohlmann J."/>
            <person name="van Vuuren H.J."/>
            <person name="Jones S.J."/>
            <person name="Pretorius I.S."/>
            <person name="Schmidt S.A."/>
            <person name="Borneman A.R."/>
        </authorList>
    </citation>
    <scope>NUCLEOTIDE SEQUENCE [LARGE SCALE GENOMIC DNA]</scope>
    <source>
        <strain evidence="2">cv. Chardonnay</strain>
        <tissue evidence="1">Leaf</tissue>
    </source>
</reference>
<evidence type="ECO:0000313" key="1">
    <source>
        <dbReference type="EMBL" id="RVW19581.1"/>
    </source>
</evidence>
<gene>
    <name evidence="1" type="ORF">CK203_116279</name>
</gene>
<protein>
    <submittedName>
        <fullName evidence="1">Uncharacterized protein</fullName>
    </submittedName>
</protein>